<dbReference type="Gene3D" id="3.40.50.1820">
    <property type="entry name" value="alpha/beta hydrolase"/>
    <property type="match status" value="1"/>
</dbReference>
<dbReference type="Proteomes" id="UP001597508">
    <property type="component" value="Unassembled WGS sequence"/>
</dbReference>
<keyword evidence="3" id="KW-1185">Reference proteome</keyword>
<evidence type="ECO:0000313" key="2">
    <source>
        <dbReference type="EMBL" id="MFD2567749.1"/>
    </source>
</evidence>
<dbReference type="Pfam" id="PF00561">
    <property type="entry name" value="Abhydrolase_1"/>
    <property type="match status" value="1"/>
</dbReference>
<dbReference type="InterPro" id="IPR000073">
    <property type="entry name" value="AB_hydrolase_1"/>
</dbReference>
<evidence type="ECO:0000259" key="1">
    <source>
        <dbReference type="Pfam" id="PF00561"/>
    </source>
</evidence>
<reference evidence="3" key="1">
    <citation type="journal article" date="2019" name="Int. J. Syst. Evol. Microbiol.">
        <title>The Global Catalogue of Microorganisms (GCM) 10K type strain sequencing project: providing services to taxonomists for standard genome sequencing and annotation.</title>
        <authorList>
            <consortium name="The Broad Institute Genomics Platform"/>
            <consortium name="The Broad Institute Genome Sequencing Center for Infectious Disease"/>
            <person name="Wu L."/>
            <person name="Ma J."/>
        </authorList>
    </citation>
    <scope>NUCLEOTIDE SEQUENCE [LARGE SCALE GENOMIC DNA]</scope>
    <source>
        <strain evidence="3">KCTC 52127</strain>
    </source>
</reference>
<dbReference type="SUPFAM" id="SSF53474">
    <property type="entry name" value="alpha/beta-Hydrolases"/>
    <property type="match status" value="1"/>
</dbReference>
<accession>A0ABW5LUX3</accession>
<organism evidence="2 3">
    <name type="scientific">Pseudotenacibaculum haliotis</name>
    <dbReference type="NCBI Taxonomy" id="1862138"/>
    <lineage>
        <taxon>Bacteria</taxon>
        <taxon>Pseudomonadati</taxon>
        <taxon>Bacteroidota</taxon>
        <taxon>Flavobacteriia</taxon>
        <taxon>Flavobacteriales</taxon>
        <taxon>Flavobacteriaceae</taxon>
        <taxon>Pseudotenacibaculum</taxon>
    </lineage>
</organism>
<gene>
    <name evidence="2" type="ORF">ACFSRZ_10225</name>
</gene>
<dbReference type="InterPro" id="IPR050266">
    <property type="entry name" value="AB_hydrolase_sf"/>
</dbReference>
<evidence type="ECO:0000313" key="3">
    <source>
        <dbReference type="Proteomes" id="UP001597508"/>
    </source>
</evidence>
<dbReference type="EMBL" id="JBHULH010000004">
    <property type="protein sequence ID" value="MFD2567749.1"/>
    <property type="molecule type" value="Genomic_DNA"/>
</dbReference>
<dbReference type="InterPro" id="IPR029058">
    <property type="entry name" value="AB_hydrolase_fold"/>
</dbReference>
<dbReference type="PRINTS" id="PR00412">
    <property type="entry name" value="EPOXHYDRLASE"/>
</dbReference>
<proteinExistence type="predicted"/>
<keyword evidence="2" id="KW-0378">Hydrolase</keyword>
<feature type="domain" description="AB hydrolase-1" evidence="1">
    <location>
        <begin position="45"/>
        <end position="289"/>
    </location>
</feature>
<dbReference type="InterPro" id="IPR000639">
    <property type="entry name" value="Epox_hydrolase-like"/>
</dbReference>
<protein>
    <submittedName>
        <fullName evidence="2">Alpha/beta fold hydrolase</fullName>
    </submittedName>
</protein>
<name>A0ABW5LUX3_9FLAO</name>
<dbReference type="GO" id="GO:0016787">
    <property type="term" value="F:hydrolase activity"/>
    <property type="evidence" value="ECO:0007669"/>
    <property type="project" value="UniProtKB-KW"/>
</dbReference>
<comment type="caution">
    <text evidence="2">The sequence shown here is derived from an EMBL/GenBank/DDBJ whole genome shotgun (WGS) entry which is preliminary data.</text>
</comment>
<dbReference type="PANTHER" id="PTHR43798">
    <property type="entry name" value="MONOACYLGLYCEROL LIPASE"/>
    <property type="match status" value="1"/>
</dbReference>
<dbReference type="PANTHER" id="PTHR43798:SF33">
    <property type="entry name" value="HYDROLASE, PUTATIVE (AFU_ORTHOLOGUE AFUA_2G14860)-RELATED"/>
    <property type="match status" value="1"/>
</dbReference>
<dbReference type="RefSeq" id="WP_379666455.1">
    <property type="nucleotide sequence ID" value="NZ_JBHULH010000004.1"/>
</dbReference>
<sequence>MMKSSDWKKLGTLRSVKSHQLFVIDTDKMRKLLAMHHEEARKELPTMVFLHGYPTSTFDYYKVFEELSIHYRLVMHDHLGFGFSDKSTDYSYSLIEQADMALALWKDLGLKKVILFAHDYGTSVATEILARDNANELDIEIEKLILCNGSMHIELSQLRTIQKLLKHPFWGKYVAKLTNYPIFKKNLRNVYYDKSKVTDEELKSMWYQIEYNNGRKVIHKLSQYINERYEYWDRWIGALKVTQIPTKIVWAQNDPVAVAAIAELLTTEIPNNELFWVEHTGHFPMLENPEEWIKHIVP</sequence>